<dbReference type="InterPro" id="IPR036188">
    <property type="entry name" value="FAD/NAD-bd_sf"/>
</dbReference>
<dbReference type="GO" id="GO:0006696">
    <property type="term" value="P:ergosterol biosynthetic process"/>
    <property type="evidence" value="ECO:0007669"/>
    <property type="project" value="TreeGrafter"/>
</dbReference>
<proteinExistence type="inferred from homology"/>
<dbReference type="EC" id="1.14.14.17" evidence="4"/>
<name>A0AAN6MEE2_9PEZI</name>
<dbReference type="InterPro" id="IPR040125">
    <property type="entry name" value="Squalene_monox"/>
</dbReference>
<evidence type="ECO:0000256" key="2">
    <source>
        <dbReference type="ARBA" id="ARBA00004154"/>
    </source>
</evidence>
<dbReference type="Proteomes" id="UP001303889">
    <property type="component" value="Unassembled WGS sequence"/>
</dbReference>
<feature type="domain" description="Squalene epoxidase" evidence="11">
    <location>
        <begin position="58"/>
        <end position="179"/>
    </location>
</feature>
<comment type="cofactor">
    <cofactor evidence="1">
        <name>FAD</name>
        <dbReference type="ChEBI" id="CHEBI:57692"/>
    </cofactor>
</comment>
<accession>A0AAN6MEE2</accession>
<dbReference type="GO" id="GO:0005783">
    <property type="term" value="C:endoplasmic reticulum"/>
    <property type="evidence" value="ECO:0007669"/>
    <property type="project" value="TreeGrafter"/>
</dbReference>
<keyword evidence="7" id="KW-0256">Endoplasmic reticulum</keyword>
<dbReference type="GO" id="GO:0016020">
    <property type="term" value="C:membrane"/>
    <property type="evidence" value="ECO:0007669"/>
    <property type="project" value="InterPro"/>
</dbReference>
<feature type="transmembrane region" description="Helical" evidence="10">
    <location>
        <begin position="330"/>
        <end position="347"/>
    </location>
</feature>
<evidence type="ECO:0000256" key="5">
    <source>
        <dbReference type="ARBA" id="ARBA00022630"/>
    </source>
</evidence>
<evidence type="ECO:0000313" key="13">
    <source>
        <dbReference type="Proteomes" id="UP001303889"/>
    </source>
</evidence>
<dbReference type="AlphaFoldDB" id="A0AAN6MEE2"/>
<dbReference type="Pfam" id="PF08491">
    <property type="entry name" value="SE"/>
    <property type="match status" value="2"/>
</dbReference>
<dbReference type="GO" id="GO:0050660">
    <property type="term" value="F:flavin adenine dinucleotide binding"/>
    <property type="evidence" value="ECO:0007669"/>
    <property type="project" value="InterPro"/>
</dbReference>
<dbReference type="SUPFAM" id="SSF51905">
    <property type="entry name" value="FAD/NAD(P)-binding domain"/>
    <property type="match status" value="1"/>
</dbReference>
<dbReference type="Gene3D" id="3.50.50.60">
    <property type="entry name" value="FAD/NAD(P)-binding domain"/>
    <property type="match status" value="1"/>
</dbReference>
<evidence type="ECO:0000256" key="10">
    <source>
        <dbReference type="SAM" id="Phobius"/>
    </source>
</evidence>
<keyword evidence="5" id="KW-0285">Flavoprotein</keyword>
<feature type="transmembrane region" description="Helical" evidence="10">
    <location>
        <begin position="305"/>
        <end position="324"/>
    </location>
</feature>
<evidence type="ECO:0000256" key="9">
    <source>
        <dbReference type="ARBA" id="ARBA00023136"/>
    </source>
</evidence>
<gene>
    <name evidence="12" type="ORF">C8A05DRAFT_46848</name>
</gene>
<dbReference type="PANTHER" id="PTHR10835">
    <property type="entry name" value="SQUALENE MONOOXYGENASE"/>
    <property type="match status" value="1"/>
</dbReference>
<evidence type="ECO:0000259" key="11">
    <source>
        <dbReference type="Pfam" id="PF08491"/>
    </source>
</evidence>
<keyword evidence="6" id="KW-0274">FAD</keyword>
<evidence type="ECO:0000256" key="1">
    <source>
        <dbReference type="ARBA" id="ARBA00001974"/>
    </source>
</evidence>
<feature type="domain" description="Squalene epoxidase" evidence="11">
    <location>
        <begin position="180"/>
        <end position="315"/>
    </location>
</feature>
<evidence type="ECO:0000256" key="6">
    <source>
        <dbReference type="ARBA" id="ARBA00022827"/>
    </source>
</evidence>
<keyword evidence="10" id="KW-0812">Transmembrane</keyword>
<protein>
    <recommendedName>
        <fullName evidence="4">squalene monooxygenase</fullName>
        <ecNumber evidence="4">1.14.14.17</ecNumber>
    </recommendedName>
</protein>
<keyword evidence="9 10" id="KW-0472">Membrane</keyword>
<dbReference type="EMBL" id="MU855852">
    <property type="protein sequence ID" value="KAK3898974.1"/>
    <property type="molecule type" value="Genomic_DNA"/>
</dbReference>
<reference evidence="12" key="2">
    <citation type="submission" date="2023-05" db="EMBL/GenBank/DDBJ databases">
        <authorList>
            <consortium name="Lawrence Berkeley National Laboratory"/>
            <person name="Steindorff A."/>
            <person name="Hensen N."/>
            <person name="Bonometti L."/>
            <person name="Westerberg I."/>
            <person name="Brannstrom I.O."/>
            <person name="Guillou S."/>
            <person name="Cros-Aarteil S."/>
            <person name="Calhoun S."/>
            <person name="Haridas S."/>
            <person name="Kuo A."/>
            <person name="Mondo S."/>
            <person name="Pangilinan J."/>
            <person name="Riley R."/>
            <person name="Labutti K."/>
            <person name="Andreopoulos B."/>
            <person name="Lipzen A."/>
            <person name="Chen C."/>
            <person name="Yanf M."/>
            <person name="Daum C."/>
            <person name="Ng V."/>
            <person name="Clum A."/>
            <person name="Ohm R."/>
            <person name="Martin F."/>
            <person name="Silar P."/>
            <person name="Natvig D."/>
            <person name="Lalanne C."/>
            <person name="Gautier V."/>
            <person name="Ament-Velasquez S.L."/>
            <person name="Kruys A."/>
            <person name="Hutchinson M.I."/>
            <person name="Powell A.J."/>
            <person name="Barry K."/>
            <person name="Miller A.N."/>
            <person name="Grigoriev I.V."/>
            <person name="Debuchy R."/>
            <person name="Gladieux P."/>
            <person name="Thoren M.H."/>
            <person name="Johannesson H."/>
        </authorList>
    </citation>
    <scope>NUCLEOTIDE SEQUENCE</scope>
    <source>
        <strain evidence="12">CBS 103.79</strain>
    </source>
</reference>
<keyword evidence="7" id="KW-0492">Microsome</keyword>
<dbReference type="InterPro" id="IPR013698">
    <property type="entry name" value="Squalene_epoxidase"/>
</dbReference>
<sequence length="742" mass="81846">MSPSSSRPSPTHLEFSTPHPNVTLLETTAVEILRDKRTGAVTGAVCSRLGNPPHEYQPLVILADGGTSNFRSEFTPHRPKAQSSFWALEMTDVKLPRHGYAYGVLGAAPPILIYQISARQTRILIDIPDTTHQRLGSNRAVRAYIRNSIIPIVPSSVRPSLEKAIEEGRLRSMPNAWLPHPVTGAGMTVALKDAVLLAELLSPKNIPSLADSGAVLKALRSFHWKRKAHSAILNILAQALYLLFLSEDPALGIMQRGFINYVQQGEKYFAEPAWLMGGVIDAPLLLFYHFFRVTLHSIALHLRQASALCLPAALFQSMVFQGAGRGTLDILFANFLALFVCVWTFFFRKCRWATLAVAAPKMLTVMQWNAANISVKQMQALGAAHWTRIHAFYANAGGFVLQTPDFPAFPINATSIHYLCSRKRIDVPQISRDDIWDRSNADHFAKGFAFIQAGWTLLQIVARRSQQLTVAPIEVFPAAFVLPSLVTAYFWASKPQNVAEPTVIRVRWTIADLLLSAGDAARDPYVDTPLDFVEKPVWDGWRRRPSLLHYGGLNTRPLPRIPNDYSPPPPTGTEATIVWVVSVAHAGPHKMLWRASSLTLLAVMAIGGLVPVLSTGPWFDFSFSMLWIWVREARKGTFARRWLFSLPLTMYSYASLTVSSGLHDVVLGLGARQQANDGDDALHLDGAQALRHGPLAADLDDVLDALTAGRQRPRRLAPVQVLAVVDDVVGAEFLEDISLGGC</sequence>
<evidence type="ECO:0000256" key="3">
    <source>
        <dbReference type="ARBA" id="ARBA00008802"/>
    </source>
</evidence>
<comment type="subcellular location">
    <subcellularLocation>
        <location evidence="2">Microsome membrane</location>
        <topology evidence="2">Multi-pass membrane protein</topology>
    </subcellularLocation>
</comment>
<feature type="transmembrane region" description="Helical" evidence="10">
    <location>
        <begin position="228"/>
        <end position="246"/>
    </location>
</feature>
<evidence type="ECO:0000256" key="4">
    <source>
        <dbReference type="ARBA" id="ARBA00012312"/>
    </source>
</evidence>
<dbReference type="PANTHER" id="PTHR10835:SF0">
    <property type="entry name" value="SQUALENE MONOOXYGENASE"/>
    <property type="match status" value="1"/>
</dbReference>
<reference evidence="12" key="1">
    <citation type="journal article" date="2023" name="Mol. Phylogenet. Evol.">
        <title>Genome-scale phylogeny and comparative genomics of the fungal order Sordariales.</title>
        <authorList>
            <person name="Hensen N."/>
            <person name="Bonometti L."/>
            <person name="Westerberg I."/>
            <person name="Brannstrom I.O."/>
            <person name="Guillou S."/>
            <person name="Cros-Aarteil S."/>
            <person name="Calhoun S."/>
            <person name="Haridas S."/>
            <person name="Kuo A."/>
            <person name="Mondo S."/>
            <person name="Pangilinan J."/>
            <person name="Riley R."/>
            <person name="LaButti K."/>
            <person name="Andreopoulos B."/>
            <person name="Lipzen A."/>
            <person name="Chen C."/>
            <person name="Yan M."/>
            <person name="Daum C."/>
            <person name="Ng V."/>
            <person name="Clum A."/>
            <person name="Steindorff A."/>
            <person name="Ohm R.A."/>
            <person name="Martin F."/>
            <person name="Silar P."/>
            <person name="Natvig D.O."/>
            <person name="Lalanne C."/>
            <person name="Gautier V."/>
            <person name="Ament-Velasquez S.L."/>
            <person name="Kruys A."/>
            <person name="Hutchinson M.I."/>
            <person name="Powell A.J."/>
            <person name="Barry K."/>
            <person name="Miller A.N."/>
            <person name="Grigoriev I.V."/>
            <person name="Debuchy R."/>
            <person name="Gladieux P."/>
            <person name="Hiltunen Thoren M."/>
            <person name="Johannesson H."/>
        </authorList>
    </citation>
    <scope>NUCLEOTIDE SEQUENCE</scope>
    <source>
        <strain evidence="12">CBS 103.79</strain>
    </source>
</reference>
<evidence type="ECO:0000256" key="8">
    <source>
        <dbReference type="ARBA" id="ARBA00023002"/>
    </source>
</evidence>
<comment type="caution">
    <text evidence="12">The sequence shown here is derived from an EMBL/GenBank/DDBJ whole genome shotgun (WGS) entry which is preliminary data.</text>
</comment>
<feature type="transmembrane region" description="Helical" evidence="10">
    <location>
        <begin position="600"/>
        <end position="630"/>
    </location>
</feature>
<keyword evidence="10" id="KW-1133">Transmembrane helix</keyword>
<feature type="transmembrane region" description="Helical" evidence="10">
    <location>
        <begin position="273"/>
        <end position="293"/>
    </location>
</feature>
<dbReference type="GO" id="GO:0004506">
    <property type="term" value="F:squalene monooxygenase activity"/>
    <property type="evidence" value="ECO:0007669"/>
    <property type="project" value="UniProtKB-EC"/>
</dbReference>
<keyword evidence="8" id="KW-0560">Oxidoreductase</keyword>
<keyword evidence="13" id="KW-1185">Reference proteome</keyword>
<organism evidence="12 13">
    <name type="scientific">Staphylotrichum tortipilum</name>
    <dbReference type="NCBI Taxonomy" id="2831512"/>
    <lineage>
        <taxon>Eukaryota</taxon>
        <taxon>Fungi</taxon>
        <taxon>Dikarya</taxon>
        <taxon>Ascomycota</taxon>
        <taxon>Pezizomycotina</taxon>
        <taxon>Sordariomycetes</taxon>
        <taxon>Sordariomycetidae</taxon>
        <taxon>Sordariales</taxon>
        <taxon>Chaetomiaceae</taxon>
        <taxon>Staphylotrichum</taxon>
    </lineage>
</organism>
<evidence type="ECO:0000256" key="7">
    <source>
        <dbReference type="ARBA" id="ARBA00022848"/>
    </source>
</evidence>
<evidence type="ECO:0000313" key="12">
    <source>
        <dbReference type="EMBL" id="KAK3898974.1"/>
    </source>
</evidence>
<comment type="similarity">
    <text evidence="3">Belongs to the squalene monooxygenase family.</text>
</comment>